<feature type="region of interest" description="Disordered" evidence="1">
    <location>
        <begin position="22"/>
        <end position="43"/>
    </location>
</feature>
<sequence>MLLIKVTFRSSFALLINDERCKPTGSDSDDVPPSDPEDNWAARRRKKLSPTVIDRLHLDLVQLPDTVPPNGCFASVSYERDMELFAQKHNANAFVDPFEEEERRSRTEMWVESTSPGYPSEGEREEAQGESPEESDGSIPIPEVKVVECSEKSVSASPPGNTTTSTTGVEEEPPPPQSIQIHVNNELIRRKKKGMDRMDSLATSEMSEANSLVSSEMDKASLVDLKEFDRFWLHLYTKTDPEEEARKKREDKKEARQEPLRRSRTPTIERVVLYYTTDRRLSLTPTVSSLSPSPEPTQYSAVSDSGRHLFIQTTKPAMVQQDSMSSEPIGDITVPVAPRSNSVKSKGRAGVVRPKSARPRRSAHERPLGCEHVIHESDEVEPRCSSSPLEKEEEDRECPEKDECVDDEELSELFFRLDEISGSDSEGGRVVVGGSEDAAKRGERSHFDFRYSLQQSIQRLAATTGWKPSGRSEVCC</sequence>
<dbReference type="WBParaSite" id="HPBE_0002044401-mRNA-1">
    <property type="protein sequence ID" value="HPBE_0002044401-mRNA-1"/>
    <property type="gene ID" value="HPBE_0002044401"/>
</dbReference>
<accession>A0A3P8FLY2</accession>
<feature type="compositionally biased region" description="Acidic residues" evidence="1">
    <location>
        <begin position="27"/>
        <end position="38"/>
    </location>
</feature>
<feature type="compositionally biased region" description="Low complexity" evidence="1">
    <location>
        <begin position="152"/>
        <end position="168"/>
    </location>
</feature>
<feature type="region of interest" description="Disordered" evidence="1">
    <location>
        <begin position="239"/>
        <end position="263"/>
    </location>
</feature>
<feature type="compositionally biased region" description="Basic and acidic residues" evidence="1">
    <location>
        <begin position="362"/>
        <end position="382"/>
    </location>
</feature>
<evidence type="ECO:0000256" key="1">
    <source>
        <dbReference type="SAM" id="MobiDB-lite"/>
    </source>
</evidence>
<protein>
    <submittedName>
        <fullName evidence="4">NET domain-containing protein</fullName>
    </submittedName>
</protein>
<reference evidence="4" key="2">
    <citation type="submission" date="2019-09" db="UniProtKB">
        <authorList>
            <consortium name="WormBaseParasite"/>
        </authorList>
    </citation>
    <scope>IDENTIFICATION</scope>
</reference>
<proteinExistence type="predicted"/>
<name>A0A3P8FLY2_HELPZ</name>
<dbReference type="Proteomes" id="UP000050761">
    <property type="component" value="Unassembled WGS sequence"/>
</dbReference>
<dbReference type="AlphaFoldDB" id="A0A3P8FLY2"/>
<keyword evidence="3" id="KW-1185">Reference proteome</keyword>
<dbReference type="EMBL" id="UZAH01032155">
    <property type="protein sequence ID" value="VDP19986.1"/>
    <property type="molecule type" value="Genomic_DNA"/>
</dbReference>
<dbReference type="OrthoDB" id="5831400at2759"/>
<feature type="compositionally biased region" description="Basic and acidic residues" evidence="1">
    <location>
        <begin position="239"/>
        <end position="261"/>
    </location>
</feature>
<evidence type="ECO:0000313" key="4">
    <source>
        <dbReference type="WBParaSite" id="HPBE_0002044401-mRNA-1"/>
    </source>
</evidence>
<evidence type="ECO:0000313" key="2">
    <source>
        <dbReference type="EMBL" id="VDP19986.1"/>
    </source>
</evidence>
<evidence type="ECO:0000313" key="3">
    <source>
        <dbReference type="Proteomes" id="UP000050761"/>
    </source>
</evidence>
<reference evidence="2 3" key="1">
    <citation type="submission" date="2018-11" db="EMBL/GenBank/DDBJ databases">
        <authorList>
            <consortium name="Pathogen Informatics"/>
        </authorList>
    </citation>
    <scope>NUCLEOTIDE SEQUENCE [LARGE SCALE GENOMIC DNA]</scope>
</reference>
<organism evidence="2">
    <name type="scientific">Heligmosomoides polygyrus</name>
    <name type="common">Parasitic roundworm</name>
    <dbReference type="NCBI Taxonomy" id="6339"/>
    <lineage>
        <taxon>Eukaryota</taxon>
        <taxon>Metazoa</taxon>
        <taxon>Ecdysozoa</taxon>
        <taxon>Nematoda</taxon>
        <taxon>Chromadorea</taxon>
        <taxon>Rhabditida</taxon>
        <taxon>Rhabditina</taxon>
        <taxon>Rhabditomorpha</taxon>
        <taxon>Strongyloidea</taxon>
        <taxon>Heligmosomidae</taxon>
        <taxon>Heligmosomoides</taxon>
    </lineage>
</organism>
<gene>
    <name evidence="2" type="ORF">HPBE_LOCUS20443</name>
</gene>
<feature type="region of interest" description="Disordered" evidence="1">
    <location>
        <begin position="98"/>
        <end position="184"/>
    </location>
</feature>
<feature type="region of interest" description="Disordered" evidence="1">
    <location>
        <begin position="327"/>
        <end position="404"/>
    </location>
</feature>